<accession>A0A6B8W565</accession>
<sequence>MTELKIKPNPFNGNRGTDQLHLGYILRKSVPHQGVGRGAGEGSFRTSQPDS</sequence>
<evidence type="ECO:0000256" key="1">
    <source>
        <dbReference type="SAM" id="MobiDB-lite"/>
    </source>
</evidence>
<organism evidence="2 3">
    <name type="scientific">Corynebacterium comes</name>
    <dbReference type="NCBI Taxonomy" id="2675218"/>
    <lineage>
        <taxon>Bacteria</taxon>
        <taxon>Bacillati</taxon>
        <taxon>Actinomycetota</taxon>
        <taxon>Actinomycetes</taxon>
        <taxon>Mycobacteriales</taxon>
        <taxon>Corynebacteriaceae</taxon>
        <taxon>Corynebacterium</taxon>
    </lineage>
</organism>
<dbReference type="KEGG" id="ccoe:CETAM_08880"/>
<evidence type="ECO:0000313" key="2">
    <source>
        <dbReference type="EMBL" id="QGU05030.1"/>
    </source>
</evidence>
<dbReference type="Proteomes" id="UP000425178">
    <property type="component" value="Chromosome"/>
</dbReference>
<proteinExistence type="predicted"/>
<dbReference type="AlphaFoldDB" id="A0A6B8W565"/>
<reference evidence="2 3" key="1">
    <citation type="journal article" date="2021" name="Int. J. Syst. Evol. Microbiol.">
        <title>Classification of three corynebacterial strains isolated from a small paddock in North Rhine-Westphalia: proposal of &lt;i&gt;Corynebacterium kalinowskii&lt;/i&gt; sp. nov., &lt;i&gt;Corynebacterium comes&lt;/i&gt; sp. nov. and &lt;i&gt;Corynebacterium occultum&lt;/i&gt; sp. nov.</title>
        <authorList>
            <person name="Schaffert L."/>
            <person name="Ruwe M."/>
            <person name="Milse J."/>
            <person name="Hanuschka K."/>
            <person name="Ortseifen V."/>
            <person name="Droste J."/>
            <person name="Brandt D."/>
            <person name="Schl L."/>
            <person name="Kutter Y."/>
            <person name="Vinke S."/>
            <person name="Vieh P."/>
            <person name="Jacob L."/>
            <person name="L N.C."/>
            <person name="Schulte-Berndt E."/>
            <person name="Hain C."/>
            <person name="Linder M."/>
            <person name="Schmidt P."/>
            <person name="Wollenschl L."/>
            <person name="Luttermann T."/>
            <person name="Thieme E."/>
            <person name="Hassa J."/>
            <person name="Haak M."/>
            <person name="Wittchen M."/>
            <person name="Mentz A."/>
            <person name="Persicke M."/>
            <person name="Busche T."/>
            <person name="R C."/>
        </authorList>
    </citation>
    <scope>NUCLEOTIDE SEQUENCE [LARGE SCALE GENOMIC DNA]</scope>
    <source>
        <strain evidence="2 3">2019</strain>
    </source>
</reference>
<keyword evidence="3" id="KW-1185">Reference proteome</keyword>
<gene>
    <name evidence="2" type="ORF">CETAM_08880</name>
</gene>
<feature type="region of interest" description="Disordered" evidence="1">
    <location>
        <begin position="30"/>
        <end position="51"/>
    </location>
</feature>
<name>A0A6B8W565_9CORY</name>
<evidence type="ECO:0000313" key="3">
    <source>
        <dbReference type="Proteomes" id="UP000425178"/>
    </source>
</evidence>
<protein>
    <submittedName>
        <fullName evidence="2">Uncharacterized protein</fullName>
    </submittedName>
</protein>
<dbReference type="EMBL" id="CP046453">
    <property type="protein sequence ID" value="QGU05030.1"/>
    <property type="molecule type" value="Genomic_DNA"/>
</dbReference>